<dbReference type="PRINTS" id="PR00463">
    <property type="entry name" value="EP450I"/>
</dbReference>
<dbReference type="PROSITE" id="PS00086">
    <property type="entry name" value="CYTOCHROME_P450"/>
    <property type="match status" value="1"/>
</dbReference>
<dbReference type="SUPFAM" id="SSF53335">
    <property type="entry name" value="S-adenosyl-L-methionine-dependent methyltransferases"/>
    <property type="match status" value="1"/>
</dbReference>
<dbReference type="PANTHER" id="PTHR24305:SF226">
    <property type="entry name" value="CYTOCHROME P450 MONOOXYGENASE"/>
    <property type="match status" value="1"/>
</dbReference>
<organism evidence="8 9">
    <name type="scientific">Cladobotryum mycophilum</name>
    <dbReference type="NCBI Taxonomy" id="491253"/>
    <lineage>
        <taxon>Eukaryota</taxon>
        <taxon>Fungi</taxon>
        <taxon>Dikarya</taxon>
        <taxon>Ascomycota</taxon>
        <taxon>Pezizomycotina</taxon>
        <taxon>Sordariomycetes</taxon>
        <taxon>Hypocreomycetidae</taxon>
        <taxon>Hypocreales</taxon>
        <taxon>Hypocreaceae</taxon>
        <taxon>Cladobotryum</taxon>
    </lineage>
</organism>
<keyword evidence="7" id="KW-1133">Transmembrane helix</keyword>
<dbReference type="InterPro" id="IPR036396">
    <property type="entry name" value="Cyt_P450_sf"/>
</dbReference>
<dbReference type="Proteomes" id="UP001338125">
    <property type="component" value="Unassembled WGS sequence"/>
</dbReference>
<proteinExistence type="predicted"/>
<comment type="cofactor">
    <cofactor evidence="1">
        <name>heme</name>
        <dbReference type="ChEBI" id="CHEBI:30413"/>
    </cofactor>
</comment>
<keyword evidence="3" id="KW-0349">Heme</keyword>
<dbReference type="PANTHER" id="PTHR24305">
    <property type="entry name" value="CYTOCHROME P450"/>
    <property type="match status" value="1"/>
</dbReference>
<dbReference type="InterPro" id="IPR050121">
    <property type="entry name" value="Cytochrome_P450_monoxygenase"/>
</dbReference>
<keyword evidence="6" id="KW-0408">Iron</keyword>
<dbReference type="PRINTS" id="PR00385">
    <property type="entry name" value="P450"/>
</dbReference>
<evidence type="ECO:0000256" key="4">
    <source>
        <dbReference type="ARBA" id="ARBA00022679"/>
    </source>
</evidence>
<evidence type="ECO:0000256" key="1">
    <source>
        <dbReference type="ARBA" id="ARBA00001971"/>
    </source>
</evidence>
<evidence type="ECO:0000256" key="2">
    <source>
        <dbReference type="ARBA" id="ARBA00022603"/>
    </source>
</evidence>
<accession>A0ABR0S8T0</accession>
<evidence type="ECO:0000256" key="3">
    <source>
        <dbReference type="ARBA" id="ARBA00022617"/>
    </source>
</evidence>
<dbReference type="SUPFAM" id="SSF48264">
    <property type="entry name" value="Cytochrome P450"/>
    <property type="match status" value="1"/>
</dbReference>
<dbReference type="InterPro" id="IPR017972">
    <property type="entry name" value="Cyt_P450_CS"/>
</dbReference>
<evidence type="ECO:0000313" key="9">
    <source>
        <dbReference type="Proteomes" id="UP001338125"/>
    </source>
</evidence>
<protein>
    <submittedName>
        <fullName evidence="8">Cytochrome P450 monooxygenase AKT7-like protein</fullName>
    </submittedName>
</protein>
<dbReference type="InterPro" id="IPR029063">
    <property type="entry name" value="SAM-dependent_MTases_sf"/>
</dbReference>
<dbReference type="Gene3D" id="1.10.630.10">
    <property type="entry name" value="Cytochrome P450"/>
    <property type="match status" value="1"/>
</dbReference>
<keyword evidence="9" id="KW-1185">Reference proteome</keyword>
<dbReference type="InterPro" id="IPR002401">
    <property type="entry name" value="Cyt_P450_E_grp-I"/>
</dbReference>
<evidence type="ECO:0000256" key="7">
    <source>
        <dbReference type="SAM" id="Phobius"/>
    </source>
</evidence>
<feature type="transmembrane region" description="Helical" evidence="7">
    <location>
        <begin position="12"/>
        <end position="32"/>
    </location>
</feature>
<gene>
    <name evidence="8" type="ORF">PT974_12372</name>
</gene>
<reference evidence="8 9" key="1">
    <citation type="submission" date="2024-01" db="EMBL/GenBank/DDBJ databases">
        <title>Complete genome of Cladobotryum mycophilum ATHUM6906.</title>
        <authorList>
            <person name="Christinaki A.C."/>
            <person name="Myridakis A.I."/>
            <person name="Kouvelis V.N."/>
        </authorList>
    </citation>
    <scope>NUCLEOTIDE SEQUENCE [LARGE SCALE GENOMIC DNA]</scope>
    <source>
        <strain evidence="8 9">ATHUM6906</strain>
    </source>
</reference>
<comment type="caution">
    <text evidence="8">The sequence shown here is derived from an EMBL/GenBank/DDBJ whole genome shotgun (WGS) entry which is preliminary data.</text>
</comment>
<dbReference type="InterPro" id="IPR001128">
    <property type="entry name" value="Cyt_P450"/>
</dbReference>
<evidence type="ECO:0000313" key="8">
    <source>
        <dbReference type="EMBL" id="KAK5988232.1"/>
    </source>
</evidence>
<keyword evidence="4" id="KW-0808">Transferase</keyword>
<keyword evidence="2" id="KW-0489">Methyltransferase</keyword>
<keyword evidence="7" id="KW-0812">Transmembrane</keyword>
<keyword evidence="7" id="KW-0472">Membrane</keyword>
<evidence type="ECO:0000256" key="5">
    <source>
        <dbReference type="ARBA" id="ARBA00022723"/>
    </source>
</evidence>
<keyword evidence="5" id="KW-0479">Metal-binding</keyword>
<evidence type="ECO:0000256" key="6">
    <source>
        <dbReference type="ARBA" id="ARBA00023004"/>
    </source>
</evidence>
<dbReference type="InterPro" id="IPR007213">
    <property type="entry name" value="Ppm1/Ppm2/Tcmp"/>
</dbReference>
<dbReference type="Gene3D" id="3.40.50.150">
    <property type="entry name" value="Vaccinia Virus protein VP39"/>
    <property type="match status" value="1"/>
</dbReference>
<dbReference type="Pfam" id="PF04072">
    <property type="entry name" value="LCM"/>
    <property type="match status" value="1"/>
</dbReference>
<sequence>MLLLNTLPITVKYAVLLFVPWVFIKLCYSLLFHPLRKFPGPFLAKFTDAYHGITAFGRQPHLDTYQNLRKYGSVYREGPNRLVFDSLMAIEDIFFNPHVTKGPAYRQARWLDKPNLFDTQDKEQHREKRQIVGRVLSDQTLRTFQPIIGAQVNIFIRRLLKSCQDGESQAVNMSIVCKYLATDVIGYVSFGHAFKTQTEDTNHFYPNIMRRAVFTNNIYYTWPALSIFIPILRWLGRNLARNFHRAVEKMILARIKKGKDHTPDFYSMVTYDADEKDLLNSELWTEALFFLSAGGTTVASAQCGLFFNLTQHREVYDRLAAEIRQTFSSARDIQIGPKLAGCKYLRAVIDESLRLSPPSLSPIWRQQEASSTEPFLVDGHVIPPEQSVLHNPEYFPEPFAFRPERWLESEGDEKPDSQMSKMRRAQVSFGVGDRSCAGKSMALFEASLVIARALWYFDFERAPGAAGMVGAGTEKDASRKPWAASDQLQLDDILVADHDGPNVVFKPRGEFWRDVKTLVFSSPEDKMQTSRVVRSLSSSKIVKMTSNENTALNGSDASYTTPLLDQKAAMSAVSRTSLMTLSARSDDARRPKPILRDTWSVHVLDQIGDTFPRSIFDNLFFRTLVLRCMLIDRWTCEFLDAHPEATVLHLACGLDARSLRVKFDPLVRWIDVDVPSVVSLRQQVLPQPQGNYRLVAASVLDPAFLDTVPNDQPTIIIMEGLLPYLSKEDVYRLMGRLAARFPRGQILFDICGLAFTWLSRTRAPGLKAGALMGFVSDNGNELADVSPKLSPKDNLKFTQYPGHDMCPWYMRLGSAILQWIPRVRAFNSACRFEIREVS</sequence>
<dbReference type="Pfam" id="PF00067">
    <property type="entry name" value="p450"/>
    <property type="match status" value="1"/>
</dbReference>
<name>A0ABR0S8T0_9HYPO</name>
<dbReference type="EMBL" id="JAVFKD010000016">
    <property type="protein sequence ID" value="KAK5988232.1"/>
    <property type="molecule type" value="Genomic_DNA"/>
</dbReference>